<dbReference type="AlphaFoldDB" id="A0A5C3Q115"/>
<evidence type="ECO:0000313" key="3">
    <source>
        <dbReference type="Proteomes" id="UP000308197"/>
    </source>
</evidence>
<keyword evidence="3" id="KW-1185">Reference proteome</keyword>
<accession>A0A5C3Q115</accession>
<proteinExistence type="predicted"/>
<reference evidence="2 3" key="1">
    <citation type="journal article" date="2019" name="Nat. Ecol. Evol.">
        <title>Megaphylogeny resolves global patterns of mushroom evolution.</title>
        <authorList>
            <person name="Varga T."/>
            <person name="Krizsan K."/>
            <person name="Foldi C."/>
            <person name="Dima B."/>
            <person name="Sanchez-Garcia M."/>
            <person name="Sanchez-Ramirez S."/>
            <person name="Szollosi G.J."/>
            <person name="Szarkandi J.G."/>
            <person name="Papp V."/>
            <person name="Albert L."/>
            <person name="Andreopoulos W."/>
            <person name="Angelini C."/>
            <person name="Antonin V."/>
            <person name="Barry K.W."/>
            <person name="Bougher N.L."/>
            <person name="Buchanan P."/>
            <person name="Buyck B."/>
            <person name="Bense V."/>
            <person name="Catcheside P."/>
            <person name="Chovatia M."/>
            <person name="Cooper J."/>
            <person name="Damon W."/>
            <person name="Desjardin D."/>
            <person name="Finy P."/>
            <person name="Geml J."/>
            <person name="Haridas S."/>
            <person name="Hughes K."/>
            <person name="Justo A."/>
            <person name="Karasinski D."/>
            <person name="Kautmanova I."/>
            <person name="Kiss B."/>
            <person name="Kocsube S."/>
            <person name="Kotiranta H."/>
            <person name="LaButti K.M."/>
            <person name="Lechner B.E."/>
            <person name="Liimatainen K."/>
            <person name="Lipzen A."/>
            <person name="Lukacs Z."/>
            <person name="Mihaltcheva S."/>
            <person name="Morgado L.N."/>
            <person name="Niskanen T."/>
            <person name="Noordeloos M.E."/>
            <person name="Ohm R.A."/>
            <person name="Ortiz-Santana B."/>
            <person name="Ovrebo C."/>
            <person name="Racz N."/>
            <person name="Riley R."/>
            <person name="Savchenko A."/>
            <person name="Shiryaev A."/>
            <person name="Soop K."/>
            <person name="Spirin V."/>
            <person name="Szebenyi C."/>
            <person name="Tomsovsky M."/>
            <person name="Tulloss R.E."/>
            <person name="Uehling J."/>
            <person name="Grigoriev I.V."/>
            <person name="Vagvolgyi C."/>
            <person name="Papp T."/>
            <person name="Martin F.M."/>
            <person name="Miettinen O."/>
            <person name="Hibbett D.S."/>
            <person name="Nagy L.G."/>
        </authorList>
    </citation>
    <scope>NUCLEOTIDE SEQUENCE [LARGE SCALE GENOMIC DNA]</scope>
    <source>
        <strain evidence="2 3">HHB13444</strain>
    </source>
</reference>
<gene>
    <name evidence="2" type="ORF">K466DRAFT_48167</name>
</gene>
<organism evidence="2 3">
    <name type="scientific">Polyporus arcularius HHB13444</name>
    <dbReference type="NCBI Taxonomy" id="1314778"/>
    <lineage>
        <taxon>Eukaryota</taxon>
        <taxon>Fungi</taxon>
        <taxon>Dikarya</taxon>
        <taxon>Basidiomycota</taxon>
        <taxon>Agaricomycotina</taxon>
        <taxon>Agaricomycetes</taxon>
        <taxon>Polyporales</taxon>
        <taxon>Polyporaceae</taxon>
        <taxon>Polyporus</taxon>
    </lineage>
</organism>
<evidence type="ECO:0000313" key="2">
    <source>
        <dbReference type="EMBL" id="TFK93878.1"/>
    </source>
</evidence>
<dbReference type="InParanoid" id="A0A5C3Q115"/>
<dbReference type="EMBL" id="ML210975">
    <property type="protein sequence ID" value="TFK93878.1"/>
    <property type="molecule type" value="Genomic_DNA"/>
</dbReference>
<sequence length="215" mass="23808">MMLCPDAVITRPSPSVDRLAITALCGIRRSHAHRRLSQHRACPRPARSFAFNSGRAFAPDVLGPRSIIQSFSPRGETHLPSHMAQGCGAGAKGSQTQSRQKRSRPLRAASRREVRAKWMSSVFWTAGAEAGHQASCWCVHPASDFSLDFRIHTRALASERMCYKSAYEKVPRSLYSEDKQSPAASVYPPTVIAPDTYMRRWTGVNQCVPPSLESL</sequence>
<dbReference type="Proteomes" id="UP000308197">
    <property type="component" value="Unassembled WGS sequence"/>
</dbReference>
<feature type="region of interest" description="Disordered" evidence="1">
    <location>
        <begin position="79"/>
        <end position="110"/>
    </location>
</feature>
<name>A0A5C3Q115_9APHY</name>
<protein>
    <submittedName>
        <fullName evidence="2">Uncharacterized protein</fullName>
    </submittedName>
</protein>
<evidence type="ECO:0000256" key="1">
    <source>
        <dbReference type="SAM" id="MobiDB-lite"/>
    </source>
</evidence>